<proteinExistence type="predicted"/>
<evidence type="ECO:0000313" key="1">
    <source>
        <dbReference type="EMBL" id="GJT86017.1"/>
    </source>
</evidence>
<evidence type="ECO:0000313" key="2">
    <source>
        <dbReference type="Proteomes" id="UP001151760"/>
    </source>
</evidence>
<protein>
    <submittedName>
        <fullName evidence="1">Uncharacterized protein</fullName>
    </submittedName>
</protein>
<sequence>MAPKRTSTSAAPAMTQAVIGKLVADSVATALKVFIGGLPHSIKGTVTASKPQTLEKAITITTVDGFRCTLHHTDLSLSGVDLPIKEGSSDRKTVEAERA</sequence>
<dbReference type="Proteomes" id="UP001151760">
    <property type="component" value="Unassembled WGS sequence"/>
</dbReference>
<gene>
    <name evidence="1" type="ORF">Tco_1067734</name>
</gene>
<comment type="caution">
    <text evidence="1">The sequence shown here is derived from an EMBL/GenBank/DDBJ whole genome shotgun (WGS) entry which is preliminary data.</text>
</comment>
<accession>A0ABQ5HFL5</accession>
<organism evidence="1 2">
    <name type="scientific">Tanacetum coccineum</name>
    <dbReference type="NCBI Taxonomy" id="301880"/>
    <lineage>
        <taxon>Eukaryota</taxon>
        <taxon>Viridiplantae</taxon>
        <taxon>Streptophyta</taxon>
        <taxon>Embryophyta</taxon>
        <taxon>Tracheophyta</taxon>
        <taxon>Spermatophyta</taxon>
        <taxon>Magnoliopsida</taxon>
        <taxon>eudicotyledons</taxon>
        <taxon>Gunneridae</taxon>
        <taxon>Pentapetalae</taxon>
        <taxon>asterids</taxon>
        <taxon>campanulids</taxon>
        <taxon>Asterales</taxon>
        <taxon>Asteraceae</taxon>
        <taxon>Asteroideae</taxon>
        <taxon>Anthemideae</taxon>
        <taxon>Anthemidinae</taxon>
        <taxon>Tanacetum</taxon>
    </lineage>
</organism>
<name>A0ABQ5HFL5_9ASTR</name>
<dbReference type="EMBL" id="BQNB010019506">
    <property type="protein sequence ID" value="GJT86017.1"/>
    <property type="molecule type" value="Genomic_DNA"/>
</dbReference>
<reference evidence="1" key="1">
    <citation type="journal article" date="2022" name="Int. J. Mol. Sci.">
        <title>Draft Genome of Tanacetum Coccineum: Genomic Comparison of Closely Related Tanacetum-Family Plants.</title>
        <authorList>
            <person name="Yamashiro T."/>
            <person name="Shiraishi A."/>
            <person name="Nakayama K."/>
            <person name="Satake H."/>
        </authorList>
    </citation>
    <scope>NUCLEOTIDE SEQUENCE</scope>
</reference>
<keyword evidence="2" id="KW-1185">Reference proteome</keyword>
<reference evidence="1" key="2">
    <citation type="submission" date="2022-01" db="EMBL/GenBank/DDBJ databases">
        <authorList>
            <person name="Yamashiro T."/>
            <person name="Shiraishi A."/>
            <person name="Satake H."/>
            <person name="Nakayama K."/>
        </authorList>
    </citation>
    <scope>NUCLEOTIDE SEQUENCE</scope>
</reference>